<protein>
    <recommendedName>
        <fullName evidence="8">Alpha-(1-&gt;6)-mannopyranosyltransferase A</fullName>
    </recommendedName>
</protein>
<proteinExistence type="inferred from homology"/>
<keyword evidence="5 10" id="KW-1133">Transmembrane helix</keyword>
<comment type="similarity">
    <text evidence="7">Belongs to the MptA/B family.</text>
</comment>
<feature type="transmembrane region" description="Helical" evidence="10">
    <location>
        <begin position="16"/>
        <end position="35"/>
    </location>
</feature>
<evidence type="ECO:0000313" key="11">
    <source>
        <dbReference type="EMBL" id="PKZ66513.1"/>
    </source>
</evidence>
<organism evidence="11 12">
    <name type="scientific">Gordonia terrae</name>
    <dbReference type="NCBI Taxonomy" id="2055"/>
    <lineage>
        <taxon>Bacteria</taxon>
        <taxon>Bacillati</taxon>
        <taxon>Actinomycetota</taxon>
        <taxon>Actinomycetes</taxon>
        <taxon>Mycobacteriales</taxon>
        <taxon>Gordoniaceae</taxon>
        <taxon>Gordonia</taxon>
    </lineage>
</organism>
<dbReference type="GO" id="GO:0016757">
    <property type="term" value="F:glycosyltransferase activity"/>
    <property type="evidence" value="ECO:0007669"/>
    <property type="project" value="UniProtKB-KW"/>
</dbReference>
<name>A0A2I1RBK0_9ACTN</name>
<dbReference type="InterPro" id="IPR017822">
    <property type="entry name" value="MptA-like"/>
</dbReference>
<evidence type="ECO:0000313" key="12">
    <source>
        <dbReference type="Proteomes" id="UP000234662"/>
    </source>
</evidence>
<keyword evidence="2" id="KW-0328">Glycosyltransferase</keyword>
<dbReference type="AlphaFoldDB" id="A0A2I1RBK0"/>
<feature type="transmembrane region" description="Helical" evidence="10">
    <location>
        <begin position="239"/>
        <end position="256"/>
    </location>
</feature>
<dbReference type="NCBIfam" id="NF038066">
    <property type="entry name" value="MptB"/>
    <property type="match status" value="1"/>
</dbReference>
<feature type="transmembrane region" description="Helical" evidence="10">
    <location>
        <begin position="400"/>
        <end position="420"/>
    </location>
</feature>
<gene>
    <name evidence="11" type="ORF">CYJ73_06360</name>
</gene>
<comment type="caution">
    <text evidence="11">The sequence shown here is derived from an EMBL/GenBank/DDBJ whole genome shotgun (WGS) entry which is preliminary data.</text>
</comment>
<feature type="compositionally biased region" description="Low complexity" evidence="9">
    <location>
        <begin position="528"/>
        <end position="537"/>
    </location>
</feature>
<dbReference type="GO" id="GO:0016020">
    <property type="term" value="C:membrane"/>
    <property type="evidence" value="ECO:0007669"/>
    <property type="project" value="UniProtKB-SubCell"/>
</dbReference>
<dbReference type="Proteomes" id="UP000234662">
    <property type="component" value="Unassembled WGS sequence"/>
</dbReference>
<feature type="transmembrane region" description="Helical" evidence="10">
    <location>
        <begin position="458"/>
        <end position="479"/>
    </location>
</feature>
<evidence type="ECO:0000256" key="9">
    <source>
        <dbReference type="SAM" id="MobiDB-lite"/>
    </source>
</evidence>
<feature type="transmembrane region" description="Helical" evidence="10">
    <location>
        <begin position="181"/>
        <end position="204"/>
    </location>
</feature>
<feature type="transmembrane region" description="Helical" evidence="10">
    <location>
        <begin position="306"/>
        <end position="329"/>
    </location>
</feature>
<keyword evidence="6 10" id="KW-0472">Membrane</keyword>
<keyword evidence="4 10" id="KW-0812">Transmembrane</keyword>
<dbReference type="InterPro" id="IPR049829">
    <property type="entry name" value="MptA/B-like"/>
</dbReference>
<keyword evidence="3 11" id="KW-0808">Transferase</keyword>
<evidence type="ECO:0000256" key="5">
    <source>
        <dbReference type="ARBA" id="ARBA00022989"/>
    </source>
</evidence>
<feature type="transmembrane region" description="Helical" evidence="10">
    <location>
        <begin position="100"/>
        <end position="116"/>
    </location>
</feature>
<evidence type="ECO:0000256" key="4">
    <source>
        <dbReference type="ARBA" id="ARBA00022692"/>
    </source>
</evidence>
<feature type="region of interest" description="Disordered" evidence="9">
    <location>
        <begin position="528"/>
        <end position="548"/>
    </location>
</feature>
<dbReference type="EMBL" id="PKJC01000003">
    <property type="protein sequence ID" value="PKZ66513.1"/>
    <property type="molecule type" value="Genomic_DNA"/>
</dbReference>
<dbReference type="NCBIfam" id="TIGR03459">
    <property type="entry name" value="crt_membr"/>
    <property type="match status" value="1"/>
</dbReference>
<feature type="transmembrane region" description="Helical" evidence="10">
    <location>
        <begin position="370"/>
        <end position="388"/>
    </location>
</feature>
<feature type="transmembrane region" description="Helical" evidence="10">
    <location>
        <begin position="61"/>
        <end position="80"/>
    </location>
</feature>
<evidence type="ECO:0000256" key="7">
    <source>
        <dbReference type="ARBA" id="ARBA00043987"/>
    </source>
</evidence>
<accession>A0A2I1RBK0</accession>
<dbReference type="Pfam" id="PF26314">
    <property type="entry name" value="MptA_B_family"/>
    <property type="match status" value="1"/>
</dbReference>
<feature type="transmembrane region" description="Helical" evidence="10">
    <location>
        <begin position="263"/>
        <end position="286"/>
    </location>
</feature>
<feature type="transmembrane region" description="Helical" evidence="10">
    <location>
        <begin position="432"/>
        <end position="451"/>
    </location>
</feature>
<reference evidence="11 12" key="1">
    <citation type="submission" date="2017-12" db="EMBL/GenBank/DDBJ databases">
        <title>Phylogenetic diversity of female urinary microbiome.</title>
        <authorList>
            <person name="Thomas-White K."/>
            <person name="Wolfe A.J."/>
        </authorList>
    </citation>
    <scope>NUCLEOTIDE SEQUENCE [LARGE SCALE GENOMIC DNA]</scope>
    <source>
        <strain evidence="11 12">UMB0777</strain>
    </source>
</reference>
<evidence type="ECO:0000256" key="6">
    <source>
        <dbReference type="ARBA" id="ARBA00023136"/>
    </source>
</evidence>
<evidence type="ECO:0000256" key="10">
    <source>
        <dbReference type="SAM" id="Phobius"/>
    </source>
</evidence>
<evidence type="ECO:0000256" key="3">
    <source>
        <dbReference type="ARBA" id="ARBA00022679"/>
    </source>
</evidence>
<evidence type="ECO:0000256" key="1">
    <source>
        <dbReference type="ARBA" id="ARBA00004141"/>
    </source>
</evidence>
<comment type="subcellular location">
    <subcellularLocation>
        <location evidence="1">Membrane</location>
        <topology evidence="1">Multi-pass membrane protein</topology>
    </subcellularLocation>
</comment>
<evidence type="ECO:0000256" key="2">
    <source>
        <dbReference type="ARBA" id="ARBA00022676"/>
    </source>
</evidence>
<feature type="transmembrane region" description="Helical" evidence="10">
    <location>
        <begin position="341"/>
        <end position="364"/>
    </location>
</feature>
<evidence type="ECO:0000256" key="8">
    <source>
        <dbReference type="NCBIfam" id="TIGR03459"/>
    </source>
</evidence>
<sequence length="548" mass="58510">MNAPVTRAERGSTGRFDLVLGAIGSVLVCLGSFGVGDPPRNSTVLSDLGLSWITYGHGKNVFGTLFWLGVFLMVFGWVRLGRRIFSRAAPAPSTRTLSRWVLVWAAPLLVAVPVYSRDVYAYLAQGAVFGAGFDPYADGPAHLPGPLVDSMAQVWATTTAPYGPFFMGMLRVVTEITGDHAIIGVLAIRLVLLPGLFLALWAIPRLAERFGASPQAGLWLALFNPMVLIHLVAGPHVELLMMGVLVTGIVLVVDGRHVWGTSVLALAVSIKITAGIALPFVLWIWLSHIRSRRPVTSRDVVTVFASIVGIAVAVFGVWTLAIGLGLGWLTGLGWADVIINWFTVPTLVAHLVTLIAAPFVALNLQPVLEVTRAIGSVVLAVTLVAVWWRHRHDARDAVAGMAWAMLAVLLLEPSTLPWYYTWVLVIAVAFDLPMWVRATVVGASTFLLIVFQPDDAIVFYKPVEVALAAALAGLAAWSLSHRDPLRLGRFGRWAWGATPAGESAPASDAIAESGVEKSARVDAEPGEFGAGEFEAGASIRKPGPAPGG</sequence>